<evidence type="ECO:0000313" key="2">
    <source>
        <dbReference type="EMBL" id="WNM22676.1"/>
    </source>
</evidence>
<proteinExistence type="predicted"/>
<dbReference type="KEGG" id="fcj:RN605_04765"/>
<reference evidence="1 3" key="1">
    <citation type="submission" date="2023-09" db="EMBL/GenBank/DDBJ databases">
        <title>Flavobacterium sp. a novel bacteria isolate from Pepper rhizosphere.</title>
        <authorList>
            <person name="Peng Y."/>
            <person name="Lee J."/>
        </authorList>
    </citation>
    <scope>NUCLEOTIDE SEQUENCE</scope>
    <source>
        <strain evidence="1">PMR2A8</strain>
        <strain evidence="2 3">PMTSA4</strain>
    </source>
</reference>
<dbReference type="RefSeq" id="WP_313322680.1">
    <property type="nucleotide sequence ID" value="NZ_CP134878.1"/>
</dbReference>
<organism evidence="1">
    <name type="scientific">Flavobacterium capsici</name>
    <dbReference type="NCBI Taxonomy" id="3075618"/>
    <lineage>
        <taxon>Bacteria</taxon>
        <taxon>Pseudomonadati</taxon>
        <taxon>Bacteroidota</taxon>
        <taxon>Flavobacteriia</taxon>
        <taxon>Flavobacteriales</taxon>
        <taxon>Flavobacteriaceae</taxon>
        <taxon>Flavobacterium</taxon>
    </lineage>
</organism>
<dbReference type="EMBL" id="CP134878">
    <property type="protein sequence ID" value="WNM18625.1"/>
    <property type="molecule type" value="Genomic_DNA"/>
</dbReference>
<accession>A0AA96EXE5</accession>
<keyword evidence="3" id="KW-1185">Reference proteome</keyword>
<accession>A0AA96F6I3</accession>
<dbReference type="EMBL" id="CP134890">
    <property type="protein sequence ID" value="WNM22676.1"/>
    <property type="molecule type" value="Genomic_DNA"/>
</dbReference>
<evidence type="ECO:0000313" key="3">
    <source>
        <dbReference type="Proteomes" id="UP001304515"/>
    </source>
</evidence>
<name>A0AA96EXE5_9FLAO</name>
<sequence>MKTKEKDFELEEIRQRVKKLKEMAISFLKDSKKDDNKSIKESENESTIL</sequence>
<evidence type="ECO:0000313" key="1">
    <source>
        <dbReference type="EMBL" id="WNM18625.1"/>
    </source>
</evidence>
<gene>
    <name evidence="2" type="ORF">RN605_04765</name>
    <name evidence="1" type="ORF">RN608_11465</name>
</gene>
<protein>
    <submittedName>
        <fullName evidence="1">Uncharacterized protein</fullName>
    </submittedName>
</protein>
<dbReference type="Proteomes" id="UP001304515">
    <property type="component" value="Chromosome"/>
</dbReference>
<dbReference type="AlphaFoldDB" id="A0AA96EXE5"/>